<dbReference type="CDD" id="cd01347">
    <property type="entry name" value="ligand_gated_channel"/>
    <property type="match status" value="1"/>
</dbReference>
<organism evidence="15 16">
    <name type="scientific">Nitrobacter winogradskyi (strain ATCC 25391 / DSM 10237 / CIP 104748 / NCIMB 11846 / Nb-255)</name>
    <dbReference type="NCBI Taxonomy" id="323098"/>
    <lineage>
        <taxon>Bacteria</taxon>
        <taxon>Pseudomonadati</taxon>
        <taxon>Pseudomonadota</taxon>
        <taxon>Alphaproteobacteria</taxon>
        <taxon>Hyphomicrobiales</taxon>
        <taxon>Nitrobacteraceae</taxon>
        <taxon>Nitrobacter</taxon>
    </lineage>
</organism>
<dbReference type="GO" id="GO:0009279">
    <property type="term" value="C:cell outer membrane"/>
    <property type="evidence" value="ECO:0007669"/>
    <property type="project" value="UniProtKB-SubCell"/>
</dbReference>
<dbReference type="AlphaFoldDB" id="Q3SU38"/>
<dbReference type="InterPro" id="IPR036942">
    <property type="entry name" value="Beta-barrel_TonB_sf"/>
</dbReference>
<dbReference type="Proteomes" id="UP000002531">
    <property type="component" value="Chromosome"/>
</dbReference>
<dbReference type="Gene3D" id="2.40.170.20">
    <property type="entry name" value="TonB-dependent receptor, beta-barrel domain"/>
    <property type="match status" value="1"/>
</dbReference>
<dbReference type="Pfam" id="PF00593">
    <property type="entry name" value="TonB_dep_Rec_b-barrel"/>
    <property type="match status" value="1"/>
</dbReference>
<dbReference type="InterPro" id="IPR000531">
    <property type="entry name" value="Beta-barrel_TonB"/>
</dbReference>
<evidence type="ECO:0000256" key="7">
    <source>
        <dbReference type="ARBA" id="ARBA00023136"/>
    </source>
</evidence>
<dbReference type="InterPro" id="IPR012910">
    <property type="entry name" value="Plug_dom"/>
</dbReference>
<dbReference type="GO" id="GO:0015344">
    <property type="term" value="F:siderophore uptake transmembrane transporter activity"/>
    <property type="evidence" value="ECO:0007669"/>
    <property type="project" value="TreeGrafter"/>
</dbReference>
<dbReference type="HOGENOM" id="CLU_008287_8_2_5"/>
<evidence type="ECO:0000256" key="8">
    <source>
        <dbReference type="ARBA" id="ARBA00023170"/>
    </source>
</evidence>
<evidence type="ECO:0000259" key="14">
    <source>
        <dbReference type="Pfam" id="PF07715"/>
    </source>
</evidence>
<evidence type="ECO:0000256" key="5">
    <source>
        <dbReference type="ARBA" id="ARBA00022729"/>
    </source>
</evidence>
<protein>
    <submittedName>
        <fullName evidence="15">TonB-dependent receptor</fullName>
    </submittedName>
</protein>
<keyword evidence="5 12" id="KW-0732">Signal</keyword>
<proteinExistence type="inferred from homology"/>
<dbReference type="GO" id="GO:0044718">
    <property type="term" value="P:siderophore transmembrane transport"/>
    <property type="evidence" value="ECO:0007669"/>
    <property type="project" value="TreeGrafter"/>
</dbReference>
<keyword evidence="8 15" id="KW-0675">Receptor</keyword>
<evidence type="ECO:0000259" key="13">
    <source>
        <dbReference type="Pfam" id="PF00593"/>
    </source>
</evidence>
<dbReference type="Gene3D" id="2.170.130.10">
    <property type="entry name" value="TonB-dependent receptor, plug domain"/>
    <property type="match status" value="1"/>
</dbReference>
<evidence type="ECO:0000256" key="12">
    <source>
        <dbReference type="SAM" id="SignalP"/>
    </source>
</evidence>
<dbReference type="eggNOG" id="COG4771">
    <property type="taxonomic scope" value="Bacteria"/>
</dbReference>
<evidence type="ECO:0000256" key="6">
    <source>
        <dbReference type="ARBA" id="ARBA00023077"/>
    </source>
</evidence>
<dbReference type="PROSITE" id="PS52016">
    <property type="entry name" value="TONB_DEPENDENT_REC_3"/>
    <property type="match status" value="1"/>
</dbReference>
<sequence>MILSMNCMSRGALLSSVAIFAMTAGAEAQDRDQSRDSVYQLGEIYVSGGGRSGSGSGGGVGGSTVTREQTWTFEKQTLDQAVNLVPGVNGTQSANGQRNETDIFVRGFGRWQVPLMIDGVRVYLPADNRLDFSRFLTGDIAEIQIQKGYASVLDGPGGMGGAINLVSIKPVKAFESELNAGTMFDNRGAFQGWNSYARVGSRQEKFYVQGSVNQLDQDFWSLSRGYSPYPAQGPYAGSLEDGGRRNGSDTRDWRINLKAGYTPNETDEYSINYIKQSGAKGAPLNVYNNPPSSQNSFWLWPKWDVENLSFLSNTQLGDASYVRTKLYYNTFYNLLSAYDDITYSSQSNNGRFNSYYDDSARGGSVEAGTELIPMNTLKTAFHYRQDFHAEWNHNRPTHPTMAMLEPRQNQAQTTWSIAGEDTFHVTPDFDLVAGISYDKYSINRAEEWDSGGGFIYEYPKGGSDALNWQTAAIWRYNETGQVHFSVSDRTRFPTIFELYSQRFGTAIPNPNLGPERATNYELGWKGQIASNVKGTAAIFYSDVRDLIQAVRVSPTQSQTQNINQGHFYGFEASFEAQLSAQFMIGGNYTFIERNVSDVSVPGFQPVGVPTQKAFLYATWRPIEPLAITPNLEVTSDRWSDVLVGTQGPNAPIRAAFPDLYIRTGAYTLANINVNYKFTENVEVAGGVRNLLDQNYELAWGLPQPGRTFYLKARARF</sequence>
<dbReference type="InterPro" id="IPR037066">
    <property type="entry name" value="Plug_dom_sf"/>
</dbReference>
<dbReference type="Pfam" id="PF07715">
    <property type="entry name" value="Plug"/>
    <property type="match status" value="1"/>
</dbReference>
<evidence type="ECO:0000256" key="4">
    <source>
        <dbReference type="ARBA" id="ARBA00022692"/>
    </source>
</evidence>
<evidence type="ECO:0000256" key="2">
    <source>
        <dbReference type="ARBA" id="ARBA00022448"/>
    </source>
</evidence>
<keyword evidence="6 11" id="KW-0798">TonB box</keyword>
<dbReference type="PANTHER" id="PTHR30069">
    <property type="entry name" value="TONB-DEPENDENT OUTER MEMBRANE RECEPTOR"/>
    <property type="match status" value="1"/>
</dbReference>
<evidence type="ECO:0000313" key="16">
    <source>
        <dbReference type="Proteomes" id="UP000002531"/>
    </source>
</evidence>
<dbReference type="EMBL" id="CP000115">
    <property type="protein sequence ID" value="ABA04203.1"/>
    <property type="molecule type" value="Genomic_DNA"/>
</dbReference>
<gene>
    <name evidence="15" type="ordered locus">Nwi_0941</name>
</gene>
<evidence type="ECO:0000256" key="1">
    <source>
        <dbReference type="ARBA" id="ARBA00004571"/>
    </source>
</evidence>
<comment type="similarity">
    <text evidence="10 11">Belongs to the TonB-dependent receptor family.</text>
</comment>
<feature type="chain" id="PRO_5004229122" evidence="12">
    <location>
        <begin position="29"/>
        <end position="716"/>
    </location>
</feature>
<dbReference type="KEGG" id="nwi:Nwi_0941"/>
<accession>Q3SU38</accession>
<evidence type="ECO:0000256" key="9">
    <source>
        <dbReference type="ARBA" id="ARBA00023237"/>
    </source>
</evidence>
<keyword evidence="16" id="KW-1185">Reference proteome</keyword>
<dbReference type="PANTHER" id="PTHR30069:SF29">
    <property type="entry name" value="HEMOGLOBIN AND HEMOGLOBIN-HAPTOGLOBIN-BINDING PROTEIN 1-RELATED"/>
    <property type="match status" value="1"/>
</dbReference>
<feature type="domain" description="TonB-dependent receptor-like beta-barrel" evidence="13">
    <location>
        <begin position="241"/>
        <end position="690"/>
    </location>
</feature>
<comment type="subcellular location">
    <subcellularLocation>
        <location evidence="1 10">Cell outer membrane</location>
        <topology evidence="1 10">Multi-pass membrane protein</topology>
    </subcellularLocation>
</comment>
<dbReference type="InterPro" id="IPR039426">
    <property type="entry name" value="TonB-dep_rcpt-like"/>
</dbReference>
<keyword evidence="3 10" id="KW-1134">Transmembrane beta strand</keyword>
<evidence type="ECO:0000313" key="15">
    <source>
        <dbReference type="EMBL" id="ABA04203.1"/>
    </source>
</evidence>
<name>Q3SU38_NITWN</name>
<keyword evidence="4 10" id="KW-0812">Transmembrane</keyword>
<feature type="domain" description="TonB-dependent receptor plug" evidence="14">
    <location>
        <begin position="63"/>
        <end position="162"/>
    </location>
</feature>
<feature type="signal peptide" evidence="12">
    <location>
        <begin position="1"/>
        <end position="28"/>
    </location>
</feature>
<evidence type="ECO:0000256" key="3">
    <source>
        <dbReference type="ARBA" id="ARBA00022452"/>
    </source>
</evidence>
<dbReference type="OrthoDB" id="9760333at2"/>
<dbReference type="STRING" id="323098.Nwi_0941"/>
<evidence type="ECO:0000256" key="11">
    <source>
        <dbReference type="RuleBase" id="RU003357"/>
    </source>
</evidence>
<keyword evidence="9 10" id="KW-0998">Cell outer membrane</keyword>
<keyword evidence="7 10" id="KW-0472">Membrane</keyword>
<evidence type="ECO:0000256" key="10">
    <source>
        <dbReference type="PROSITE-ProRule" id="PRU01360"/>
    </source>
</evidence>
<reference evidence="15 16" key="1">
    <citation type="journal article" date="2006" name="Appl. Environ. Microbiol.">
        <title>Genome sequence of the chemolithoautotrophic nitrite-oxidizing bacterium Nitrobacter winogradskyi Nb-255.</title>
        <authorList>
            <person name="Starkenburg S.R."/>
            <person name="Chain P.S."/>
            <person name="Sayavedra-Soto L.A."/>
            <person name="Hauser L."/>
            <person name="Land M.L."/>
            <person name="Larimer F.W."/>
            <person name="Malfatti S.A."/>
            <person name="Klotz M.G."/>
            <person name="Bottomley P.J."/>
            <person name="Arp D.J."/>
            <person name="Hickey W.J."/>
        </authorList>
    </citation>
    <scope>NUCLEOTIDE SEQUENCE [LARGE SCALE GENOMIC DNA]</scope>
    <source>
        <strain evidence="16">ATCC 25391 / DSM 10237 / CIP 104748 / NCIMB 11846 / Nb-255</strain>
    </source>
</reference>
<keyword evidence="2 10" id="KW-0813">Transport</keyword>
<dbReference type="SUPFAM" id="SSF56935">
    <property type="entry name" value="Porins"/>
    <property type="match status" value="1"/>
</dbReference>